<dbReference type="EMBL" id="VFPS01000006">
    <property type="protein sequence ID" value="TQM90993.1"/>
    <property type="molecule type" value="Genomic_DNA"/>
</dbReference>
<dbReference type="AlphaFoldDB" id="A0A4Y3UN59"/>
<dbReference type="Pfam" id="PF20313">
    <property type="entry name" value="DUF6609"/>
    <property type="match status" value="1"/>
</dbReference>
<sequence length="186" mass="19409">MSLIDDAYPRDLVMTAAIFGVAAFVWSGWAQESPPRAVVWRVVVAGLGVTGLVVAGFAIPLVVRHWSAGTAMRFQGTAWVAYLIVVAIEVVACVALVVWVTLARRSDLIAPLILAVVGIHFVPLAFVFGQPIMAWAGAALTVIAVVAALLPASDIARSFWCGLLGAPVLLLAAIPCLLVGRAALAS</sequence>
<gene>
    <name evidence="2" type="ORF">FHX68_2849</name>
</gene>
<feature type="transmembrane region" description="Helical" evidence="1">
    <location>
        <begin position="38"/>
        <end position="59"/>
    </location>
</feature>
<comment type="caution">
    <text evidence="2">The sequence shown here is derived from an EMBL/GenBank/DDBJ whole genome shotgun (WGS) entry which is preliminary data.</text>
</comment>
<proteinExistence type="predicted"/>
<dbReference type="RefSeq" id="WP_141380782.1">
    <property type="nucleotide sequence ID" value="NZ_BJNA01000033.1"/>
</dbReference>
<name>A0A4Y3UN59_9MICO</name>
<feature type="transmembrane region" description="Helical" evidence="1">
    <location>
        <begin position="132"/>
        <end position="152"/>
    </location>
</feature>
<reference evidence="2 3" key="1">
    <citation type="submission" date="2019-06" db="EMBL/GenBank/DDBJ databases">
        <title>Sequencing the genomes of 1000 actinobacteria strains.</title>
        <authorList>
            <person name="Klenk H.-P."/>
        </authorList>
    </citation>
    <scope>NUCLEOTIDE SEQUENCE [LARGE SCALE GENOMIC DNA]</scope>
    <source>
        <strain evidence="2 3">DSM 20427</strain>
    </source>
</reference>
<dbReference type="OrthoDB" id="3697173at2"/>
<feature type="transmembrane region" description="Helical" evidence="1">
    <location>
        <begin position="159"/>
        <end position="184"/>
    </location>
</feature>
<feature type="transmembrane region" description="Helical" evidence="1">
    <location>
        <begin position="12"/>
        <end position="31"/>
    </location>
</feature>
<keyword evidence="1" id="KW-1133">Transmembrane helix</keyword>
<keyword evidence="1" id="KW-0472">Membrane</keyword>
<feature type="transmembrane region" description="Helical" evidence="1">
    <location>
        <begin position="108"/>
        <end position="126"/>
    </location>
</feature>
<accession>A0A4Y3UN59</accession>
<protein>
    <submittedName>
        <fullName evidence="2">Uncharacterized protein</fullName>
    </submittedName>
</protein>
<organism evidence="2 3">
    <name type="scientific">Microbacterium lacticum</name>
    <dbReference type="NCBI Taxonomy" id="33885"/>
    <lineage>
        <taxon>Bacteria</taxon>
        <taxon>Bacillati</taxon>
        <taxon>Actinomycetota</taxon>
        <taxon>Actinomycetes</taxon>
        <taxon>Micrococcales</taxon>
        <taxon>Microbacteriaceae</taxon>
        <taxon>Microbacterium</taxon>
    </lineage>
</organism>
<dbReference type="Proteomes" id="UP000319804">
    <property type="component" value="Unassembled WGS sequence"/>
</dbReference>
<keyword evidence="1" id="KW-0812">Transmembrane</keyword>
<keyword evidence="3" id="KW-1185">Reference proteome</keyword>
<evidence type="ECO:0000313" key="3">
    <source>
        <dbReference type="Proteomes" id="UP000319804"/>
    </source>
</evidence>
<dbReference type="InterPro" id="IPR046717">
    <property type="entry name" value="DUF6609"/>
</dbReference>
<evidence type="ECO:0000256" key="1">
    <source>
        <dbReference type="SAM" id="Phobius"/>
    </source>
</evidence>
<evidence type="ECO:0000313" key="2">
    <source>
        <dbReference type="EMBL" id="TQM90993.1"/>
    </source>
</evidence>
<feature type="transmembrane region" description="Helical" evidence="1">
    <location>
        <begin position="79"/>
        <end position="101"/>
    </location>
</feature>